<evidence type="ECO:0000313" key="12">
    <source>
        <dbReference type="Proteomes" id="UP000231912"/>
    </source>
</evidence>
<keyword evidence="2" id="KW-0997">Cell inner membrane</keyword>
<dbReference type="InterPro" id="IPR035965">
    <property type="entry name" value="PAS-like_dom_sf"/>
</dbReference>
<dbReference type="Proteomes" id="UP000231912">
    <property type="component" value="Unassembled WGS sequence"/>
</dbReference>
<dbReference type="AlphaFoldDB" id="A0A2M9Z7H4"/>
<dbReference type="SMART" id="SM00283">
    <property type="entry name" value="MA"/>
    <property type="match status" value="1"/>
</dbReference>
<feature type="domain" description="Methyl-accepting transducer" evidence="7">
    <location>
        <begin position="280"/>
        <end position="516"/>
    </location>
</feature>
<dbReference type="Pfam" id="PF00672">
    <property type="entry name" value="HAMP"/>
    <property type="match status" value="1"/>
</dbReference>
<dbReference type="InterPro" id="IPR000014">
    <property type="entry name" value="PAS"/>
</dbReference>
<protein>
    <submittedName>
        <fullName evidence="11">Aerotaxis receptor Aer</fullName>
    </submittedName>
</protein>
<dbReference type="Pfam" id="PF00015">
    <property type="entry name" value="MCPsignal"/>
    <property type="match status" value="1"/>
</dbReference>
<dbReference type="PROSITE" id="PS50885">
    <property type="entry name" value="HAMP"/>
    <property type="match status" value="1"/>
</dbReference>
<feature type="transmembrane region" description="Helical" evidence="6">
    <location>
        <begin position="195"/>
        <end position="215"/>
    </location>
</feature>
<evidence type="ECO:0000256" key="6">
    <source>
        <dbReference type="SAM" id="Phobius"/>
    </source>
</evidence>
<dbReference type="PROSITE" id="PS50192">
    <property type="entry name" value="T_SNARE"/>
    <property type="match status" value="1"/>
</dbReference>
<evidence type="ECO:0000259" key="10">
    <source>
        <dbReference type="PROSITE" id="PS50885"/>
    </source>
</evidence>
<comment type="similarity">
    <text evidence="4">Belongs to the methyl-accepting chemotaxis (MCP) protein family.</text>
</comment>
<dbReference type="GO" id="GO:0005886">
    <property type="term" value="C:plasma membrane"/>
    <property type="evidence" value="ECO:0007669"/>
    <property type="project" value="UniProtKB-SubCell"/>
</dbReference>
<evidence type="ECO:0000256" key="3">
    <source>
        <dbReference type="ARBA" id="ARBA00023224"/>
    </source>
</evidence>
<evidence type="ECO:0000259" key="7">
    <source>
        <dbReference type="PROSITE" id="PS50111"/>
    </source>
</evidence>
<organism evidence="11 12">
    <name type="scientific">Leptospira wolffii</name>
    <dbReference type="NCBI Taxonomy" id="409998"/>
    <lineage>
        <taxon>Bacteria</taxon>
        <taxon>Pseudomonadati</taxon>
        <taxon>Spirochaetota</taxon>
        <taxon>Spirochaetia</taxon>
        <taxon>Leptospirales</taxon>
        <taxon>Leptospiraceae</taxon>
        <taxon>Leptospira</taxon>
    </lineage>
</organism>
<evidence type="ECO:0000259" key="8">
    <source>
        <dbReference type="PROSITE" id="PS50112"/>
    </source>
</evidence>
<evidence type="ECO:0000256" key="2">
    <source>
        <dbReference type="ARBA" id="ARBA00022519"/>
    </source>
</evidence>
<dbReference type="InterPro" id="IPR000727">
    <property type="entry name" value="T_SNARE_dom"/>
</dbReference>
<dbReference type="CDD" id="cd06225">
    <property type="entry name" value="HAMP"/>
    <property type="match status" value="1"/>
</dbReference>
<dbReference type="CDD" id="cd00130">
    <property type="entry name" value="PAS"/>
    <property type="match status" value="1"/>
</dbReference>
<dbReference type="GO" id="GO:0007165">
    <property type="term" value="P:signal transduction"/>
    <property type="evidence" value="ECO:0007669"/>
    <property type="project" value="UniProtKB-KW"/>
</dbReference>
<dbReference type="SMART" id="SM00304">
    <property type="entry name" value="HAMP"/>
    <property type="match status" value="1"/>
</dbReference>
<evidence type="ECO:0000256" key="5">
    <source>
        <dbReference type="PROSITE-ProRule" id="PRU00284"/>
    </source>
</evidence>
<feature type="domain" description="T-SNARE coiled-coil homology" evidence="9">
    <location>
        <begin position="432"/>
        <end position="494"/>
    </location>
</feature>
<proteinExistence type="inferred from homology"/>
<dbReference type="InterPro" id="IPR004089">
    <property type="entry name" value="MCPsignal_dom"/>
</dbReference>
<dbReference type="PROSITE" id="PS50111">
    <property type="entry name" value="CHEMOTAXIS_TRANSDUC_2"/>
    <property type="match status" value="1"/>
</dbReference>
<feature type="domain" description="PAS" evidence="8">
    <location>
        <begin position="36"/>
        <end position="66"/>
    </location>
</feature>
<keyword evidence="6" id="KW-1133">Transmembrane helix</keyword>
<evidence type="ECO:0000256" key="4">
    <source>
        <dbReference type="ARBA" id="ARBA00029447"/>
    </source>
</evidence>
<comment type="caution">
    <text evidence="11">The sequence shown here is derived from an EMBL/GenBank/DDBJ whole genome shotgun (WGS) entry which is preliminary data.</text>
</comment>
<dbReference type="Pfam" id="PF08447">
    <property type="entry name" value="PAS_3"/>
    <property type="match status" value="1"/>
</dbReference>
<keyword evidence="2" id="KW-1003">Cell membrane</keyword>
<dbReference type="InterPro" id="IPR003660">
    <property type="entry name" value="HAMP_dom"/>
</dbReference>
<evidence type="ECO:0000259" key="9">
    <source>
        <dbReference type="PROSITE" id="PS50192"/>
    </source>
</evidence>
<dbReference type="InterPro" id="IPR013655">
    <property type="entry name" value="PAS_fold_3"/>
</dbReference>
<keyword evidence="6" id="KW-0472">Membrane</keyword>
<dbReference type="RefSeq" id="WP_100760152.1">
    <property type="nucleotide sequence ID" value="NZ_NPDT01000010.1"/>
</dbReference>
<keyword evidence="11" id="KW-0675">Receptor</keyword>
<dbReference type="PANTHER" id="PTHR32089:SF112">
    <property type="entry name" value="LYSOZYME-LIKE PROTEIN-RELATED"/>
    <property type="match status" value="1"/>
</dbReference>
<dbReference type="Gene3D" id="1.10.287.950">
    <property type="entry name" value="Methyl-accepting chemotaxis protein"/>
    <property type="match status" value="1"/>
</dbReference>
<dbReference type="NCBIfam" id="TIGR00229">
    <property type="entry name" value="sensory_box"/>
    <property type="match status" value="1"/>
</dbReference>
<name>A0A2M9Z7H4_9LEPT</name>
<accession>A0A2M9Z7H4</accession>
<feature type="domain" description="HAMP" evidence="10">
    <location>
        <begin position="216"/>
        <end position="268"/>
    </location>
</feature>
<comment type="subcellular location">
    <subcellularLocation>
        <location evidence="1">Cell inner membrane</location>
        <topology evidence="1">Multi-pass membrane protein</topology>
    </subcellularLocation>
</comment>
<dbReference type="Gene3D" id="3.30.450.20">
    <property type="entry name" value="PAS domain"/>
    <property type="match status" value="1"/>
</dbReference>
<evidence type="ECO:0000256" key="1">
    <source>
        <dbReference type="ARBA" id="ARBA00004429"/>
    </source>
</evidence>
<dbReference type="SUPFAM" id="SSF58104">
    <property type="entry name" value="Methyl-accepting chemotaxis protein (MCP) signaling domain"/>
    <property type="match status" value="1"/>
</dbReference>
<evidence type="ECO:0000313" key="11">
    <source>
        <dbReference type="EMBL" id="PJZ64383.1"/>
    </source>
</evidence>
<dbReference type="PANTHER" id="PTHR32089">
    <property type="entry name" value="METHYL-ACCEPTING CHEMOTAXIS PROTEIN MCPB"/>
    <property type="match status" value="1"/>
</dbReference>
<gene>
    <name evidence="11" type="ORF">CH371_18370</name>
</gene>
<sequence>MLGFVSRYKESEKEKKQLSVPITNQERTMRDGTTIISITDLKGKITYANQEFLDIAGYTEEEIVGKPHNIVRYPDIPRSVFKDFWDTIQSGNPWRGVVKNRSKNGDHYWVDAIVVPRVENGAIVGYMSVRRPPSRKQVEDASKLYADIISGKAKLKPTVVWNLSVRFKLFLFILASVIGLASVSSMGYFDVDLSIIFSTAIGFALLQVAFGFYYVNLILKPLKEATNVANRIAAGDLSADISHDRNDEIGDLEKSILKILINTVPLISKLKENSDTLLQSSGELSKASLSLSTGIEEMSQQSQAIAAAATQMNQNLNVVSSSVEEMSVSIGEVAKKAADSARIARGANSAAIMTSEEVKELGENARAIGNVVEIIAKISAQTKLLALNAAIEAAGAGDLGKGFAVVASEVKELARQSSESSYEIKNKIYAIQNSTEKVIELIGTISTVIAEVNEISGSIASAVEEQSITTKEIAANVGQSSFTSDEVTRNINGISSASLEGAKDAIRVSEHSQSLENLAGTLTTIVNQFKISNSIV</sequence>
<feature type="transmembrane region" description="Helical" evidence="6">
    <location>
        <begin position="169"/>
        <end position="189"/>
    </location>
</feature>
<dbReference type="SUPFAM" id="SSF55785">
    <property type="entry name" value="PYP-like sensor domain (PAS domain)"/>
    <property type="match status" value="1"/>
</dbReference>
<reference evidence="11 12" key="1">
    <citation type="submission" date="2017-07" db="EMBL/GenBank/DDBJ databases">
        <title>Leptospira spp. isolated from tropical soils.</title>
        <authorList>
            <person name="Thibeaux R."/>
            <person name="Iraola G."/>
            <person name="Ferres I."/>
            <person name="Bierque E."/>
            <person name="Girault D."/>
            <person name="Soupe-Gilbert M.-E."/>
            <person name="Picardeau M."/>
            <person name="Goarant C."/>
        </authorList>
    </citation>
    <scope>NUCLEOTIDE SEQUENCE [LARGE SCALE GENOMIC DNA]</scope>
    <source>
        <strain evidence="11 12">FH2-C-A2</strain>
    </source>
</reference>
<dbReference type="PROSITE" id="PS50112">
    <property type="entry name" value="PAS"/>
    <property type="match status" value="1"/>
</dbReference>
<keyword evidence="6" id="KW-0812">Transmembrane</keyword>
<keyword evidence="3 5" id="KW-0807">Transducer</keyword>
<dbReference type="EMBL" id="NPDT01000010">
    <property type="protein sequence ID" value="PJZ64383.1"/>
    <property type="molecule type" value="Genomic_DNA"/>
</dbReference>
<dbReference type="SMART" id="SM00091">
    <property type="entry name" value="PAS"/>
    <property type="match status" value="1"/>
</dbReference>